<evidence type="ECO:0000313" key="1">
    <source>
        <dbReference type="EMBL" id="OGN27689.1"/>
    </source>
</evidence>
<protein>
    <submittedName>
        <fullName evidence="1">Uncharacterized protein</fullName>
    </submittedName>
</protein>
<proteinExistence type="predicted"/>
<evidence type="ECO:0000313" key="2">
    <source>
        <dbReference type="Proteomes" id="UP000178444"/>
    </source>
</evidence>
<sequence>MPTTEEKDRRAAKKLFGSINLPKYVGGLAPTPEQLAKLAVTPEEKFGKVHVYCAGCGFIDCFNQAGGEELSRGVGIPTPTDWKQKYFQVDRCEWCSPENPGYINPVLKEVKPQ</sequence>
<dbReference type="EMBL" id="MGKO01000008">
    <property type="protein sequence ID" value="OGN27689.1"/>
    <property type="molecule type" value="Genomic_DNA"/>
</dbReference>
<gene>
    <name evidence="1" type="ORF">A2941_01740</name>
</gene>
<comment type="caution">
    <text evidence="1">The sequence shown here is derived from an EMBL/GenBank/DDBJ whole genome shotgun (WGS) entry which is preliminary data.</text>
</comment>
<organism evidence="1 2">
    <name type="scientific">Candidatus Yanofskybacteria bacterium RIFCSPLOWO2_01_FULL_49_17</name>
    <dbReference type="NCBI Taxonomy" id="1802700"/>
    <lineage>
        <taxon>Bacteria</taxon>
        <taxon>Candidatus Yanofskyibacteriota</taxon>
    </lineage>
</organism>
<name>A0A1F8GTB8_9BACT</name>
<dbReference type="Proteomes" id="UP000178444">
    <property type="component" value="Unassembled WGS sequence"/>
</dbReference>
<reference evidence="1 2" key="1">
    <citation type="journal article" date="2016" name="Nat. Commun.">
        <title>Thousands of microbial genomes shed light on interconnected biogeochemical processes in an aquifer system.</title>
        <authorList>
            <person name="Anantharaman K."/>
            <person name="Brown C.T."/>
            <person name="Hug L.A."/>
            <person name="Sharon I."/>
            <person name="Castelle C.J."/>
            <person name="Probst A.J."/>
            <person name="Thomas B.C."/>
            <person name="Singh A."/>
            <person name="Wilkins M.J."/>
            <person name="Karaoz U."/>
            <person name="Brodie E.L."/>
            <person name="Williams K.H."/>
            <person name="Hubbard S.S."/>
            <person name="Banfield J.F."/>
        </authorList>
    </citation>
    <scope>NUCLEOTIDE SEQUENCE [LARGE SCALE GENOMIC DNA]</scope>
</reference>
<accession>A0A1F8GTB8</accession>
<dbReference type="AlphaFoldDB" id="A0A1F8GTB8"/>